<evidence type="ECO:0000313" key="1">
    <source>
        <dbReference type="EMBL" id="KOF82047.1"/>
    </source>
</evidence>
<dbReference type="AlphaFoldDB" id="A0A0L8GYM9"/>
<dbReference type="EMBL" id="KQ419903">
    <property type="protein sequence ID" value="KOF82047.1"/>
    <property type="molecule type" value="Genomic_DNA"/>
</dbReference>
<gene>
    <name evidence="1" type="ORF">OCBIM_22025750mg</name>
</gene>
<name>A0A0L8GYM9_OCTBM</name>
<sequence length="130" mass="14779">MFCSFINGFILTTGKFSNAIESFKFSSAKIDFNIWLVEFSNKELDIEKKLSSGWKYGLRISEMELSPSDTNSDCDISMECKLLGSSILAVRLLNIEIERQASTKDDAKETEGPLVCKLFEESKIDELDWK</sequence>
<protein>
    <submittedName>
        <fullName evidence="1">Uncharacterized protein</fullName>
    </submittedName>
</protein>
<proteinExistence type="predicted"/>
<accession>A0A0L8GYM9</accession>
<reference evidence="1" key="1">
    <citation type="submission" date="2015-07" db="EMBL/GenBank/DDBJ databases">
        <title>MeaNS - Measles Nucleotide Surveillance Program.</title>
        <authorList>
            <person name="Tran T."/>
            <person name="Druce J."/>
        </authorList>
    </citation>
    <scope>NUCLEOTIDE SEQUENCE</scope>
    <source>
        <strain evidence="1">UCB-OBI-ISO-001</strain>
        <tissue evidence="1">Gonad</tissue>
    </source>
</reference>
<organism evidence="1">
    <name type="scientific">Octopus bimaculoides</name>
    <name type="common">California two-spotted octopus</name>
    <dbReference type="NCBI Taxonomy" id="37653"/>
    <lineage>
        <taxon>Eukaryota</taxon>
        <taxon>Metazoa</taxon>
        <taxon>Spiralia</taxon>
        <taxon>Lophotrochozoa</taxon>
        <taxon>Mollusca</taxon>
        <taxon>Cephalopoda</taxon>
        <taxon>Coleoidea</taxon>
        <taxon>Octopodiformes</taxon>
        <taxon>Octopoda</taxon>
        <taxon>Incirrata</taxon>
        <taxon>Octopodidae</taxon>
        <taxon>Octopus</taxon>
    </lineage>
</organism>